<comment type="caution">
    <text evidence="2">The sequence shown here is derived from an EMBL/GenBank/DDBJ whole genome shotgun (WGS) entry which is preliminary data.</text>
</comment>
<sequence length="210" mass="22830">MCHWVLRVWQCGDSFFTKYSSCSFDRAAHDQAGLLNPLHPSITPYGLDNGKHHNGNSRGHSIGMPEGTSAGVPTGPKMGNKTNKRRWKRPNTDRAKQETAQKIGQPDAREARLAVIDLSCPGSTIRTTTHTGSEVVYPLDKRTGKTIPISLAEIGKASRFGDVSLGGEGSKCNVFEVVLQTKESSACPACIRSWRRARLPAHARGCFGLS</sequence>
<name>A0A9P9ILJ3_9PLEO</name>
<dbReference type="EMBL" id="JAGMWT010000006">
    <property type="protein sequence ID" value="KAH7126813.1"/>
    <property type="molecule type" value="Genomic_DNA"/>
</dbReference>
<organism evidence="2 3">
    <name type="scientific">Dendryphion nanum</name>
    <dbReference type="NCBI Taxonomy" id="256645"/>
    <lineage>
        <taxon>Eukaryota</taxon>
        <taxon>Fungi</taxon>
        <taxon>Dikarya</taxon>
        <taxon>Ascomycota</taxon>
        <taxon>Pezizomycotina</taxon>
        <taxon>Dothideomycetes</taxon>
        <taxon>Pleosporomycetidae</taxon>
        <taxon>Pleosporales</taxon>
        <taxon>Torulaceae</taxon>
        <taxon>Dendryphion</taxon>
    </lineage>
</organism>
<proteinExistence type="predicted"/>
<feature type="compositionally biased region" description="Basic and acidic residues" evidence="1">
    <location>
        <begin position="90"/>
        <end position="99"/>
    </location>
</feature>
<keyword evidence="3" id="KW-1185">Reference proteome</keyword>
<protein>
    <submittedName>
        <fullName evidence="2">Uncharacterized protein</fullName>
    </submittedName>
</protein>
<dbReference type="Proteomes" id="UP000700596">
    <property type="component" value="Unassembled WGS sequence"/>
</dbReference>
<reference evidence="2" key="1">
    <citation type="journal article" date="2021" name="Nat. Commun.">
        <title>Genetic determinants of endophytism in the Arabidopsis root mycobiome.</title>
        <authorList>
            <person name="Mesny F."/>
            <person name="Miyauchi S."/>
            <person name="Thiergart T."/>
            <person name="Pickel B."/>
            <person name="Atanasova L."/>
            <person name="Karlsson M."/>
            <person name="Huettel B."/>
            <person name="Barry K.W."/>
            <person name="Haridas S."/>
            <person name="Chen C."/>
            <person name="Bauer D."/>
            <person name="Andreopoulos W."/>
            <person name="Pangilinan J."/>
            <person name="LaButti K."/>
            <person name="Riley R."/>
            <person name="Lipzen A."/>
            <person name="Clum A."/>
            <person name="Drula E."/>
            <person name="Henrissat B."/>
            <person name="Kohler A."/>
            <person name="Grigoriev I.V."/>
            <person name="Martin F.M."/>
            <person name="Hacquard S."/>
        </authorList>
    </citation>
    <scope>NUCLEOTIDE SEQUENCE</scope>
    <source>
        <strain evidence="2">MPI-CAGE-CH-0243</strain>
    </source>
</reference>
<evidence type="ECO:0000313" key="3">
    <source>
        <dbReference type="Proteomes" id="UP000700596"/>
    </source>
</evidence>
<gene>
    <name evidence="2" type="ORF">B0J11DRAFT_505536</name>
</gene>
<accession>A0A9P9ILJ3</accession>
<evidence type="ECO:0000313" key="2">
    <source>
        <dbReference type="EMBL" id="KAH7126813.1"/>
    </source>
</evidence>
<dbReference type="OrthoDB" id="3929108at2759"/>
<evidence type="ECO:0000256" key="1">
    <source>
        <dbReference type="SAM" id="MobiDB-lite"/>
    </source>
</evidence>
<dbReference type="AlphaFoldDB" id="A0A9P9ILJ3"/>
<feature type="region of interest" description="Disordered" evidence="1">
    <location>
        <begin position="51"/>
        <end position="107"/>
    </location>
</feature>